<feature type="transmembrane region" description="Helical" evidence="1">
    <location>
        <begin position="38"/>
        <end position="62"/>
    </location>
</feature>
<organism evidence="2 3">
    <name type="scientific">Roseomonas nitratireducens</name>
    <dbReference type="NCBI Taxonomy" id="2820810"/>
    <lineage>
        <taxon>Bacteria</taxon>
        <taxon>Pseudomonadati</taxon>
        <taxon>Pseudomonadota</taxon>
        <taxon>Alphaproteobacteria</taxon>
        <taxon>Acetobacterales</taxon>
        <taxon>Roseomonadaceae</taxon>
        <taxon>Roseomonas</taxon>
    </lineage>
</organism>
<keyword evidence="1" id="KW-1133">Transmembrane helix</keyword>
<keyword evidence="1" id="KW-0472">Membrane</keyword>
<proteinExistence type="predicted"/>
<keyword evidence="1" id="KW-0812">Transmembrane</keyword>
<feature type="transmembrane region" description="Helical" evidence="1">
    <location>
        <begin position="145"/>
        <end position="164"/>
    </location>
</feature>
<evidence type="ECO:0008006" key="4">
    <source>
        <dbReference type="Google" id="ProtNLM"/>
    </source>
</evidence>
<reference evidence="2 3" key="1">
    <citation type="submission" date="2021-03" db="EMBL/GenBank/DDBJ databases">
        <authorList>
            <person name="So Y."/>
        </authorList>
    </citation>
    <scope>NUCLEOTIDE SEQUENCE [LARGE SCALE GENOMIC DNA]</scope>
    <source>
        <strain evidence="2 3">PWR1</strain>
    </source>
</reference>
<accession>A0ABS4ATZ8</accession>
<evidence type="ECO:0000313" key="2">
    <source>
        <dbReference type="EMBL" id="MBP0464843.1"/>
    </source>
</evidence>
<name>A0ABS4ATZ8_9PROT</name>
<dbReference type="RefSeq" id="WP_209352230.1">
    <property type="nucleotide sequence ID" value="NZ_JAGIYZ010000011.1"/>
</dbReference>
<comment type="caution">
    <text evidence="2">The sequence shown here is derived from an EMBL/GenBank/DDBJ whole genome shotgun (WGS) entry which is preliminary data.</text>
</comment>
<evidence type="ECO:0000313" key="3">
    <source>
        <dbReference type="Proteomes" id="UP000680815"/>
    </source>
</evidence>
<evidence type="ECO:0000256" key="1">
    <source>
        <dbReference type="SAM" id="Phobius"/>
    </source>
</evidence>
<dbReference type="EMBL" id="JAGIYZ010000011">
    <property type="protein sequence ID" value="MBP0464843.1"/>
    <property type="molecule type" value="Genomic_DNA"/>
</dbReference>
<feature type="transmembrane region" description="Helical" evidence="1">
    <location>
        <begin position="74"/>
        <end position="94"/>
    </location>
</feature>
<gene>
    <name evidence="2" type="ORF">J5Y09_13055</name>
</gene>
<sequence length="175" mass="18301">MTAFLRRHASLLLIGSIAAASGAALWRRDGAGALGAALFHAWELFLFIAPSLVAGLVLAAALRQLMSPGALARWMGADSGWFGLAVATLAGALTPGGPMAAFPLVLVLAGAGADRGALVAYILSWSLNGFQKLLVYEMPLLGPDFAILRTLLTLPMPMLAGWIARRLPIAWEAPK</sequence>
<keyword evidence="3" id="KW-1185">Reference proteome</keyword>
<dbReference type="Proteomes" id="UP000680815">
    <property type="component" value="Unassembled WGS sequence"/>
</dbReference>
<protein>
    <recommendedName>
        <fullName evidence="4">Permease</fullName>
    </recommendedName>
</protein>